<reference evidence="2 3" key="1">
    <citation type="submission" date="2024-06" db="EMBL/GenBank/DDBJ databases">
        <authorList>
            <person name="Li Z."/>
            <person name="Jiang Y."/>
        </authorList>
    </citation>
    <scope>NUCLEOTIDE SEQUENCE [LARGE SCALE GENOMIC DNA]</scope>
    <source>
        <strain evidence="2 3">HSW-8</strain>
    </source>
</reference>
<dbReference type="InterPro" id="IPR010344">
    <property type="entry name" value="YbjH"/>
</dbReference>
<evidence type="ECO:0000313" key="3">
    <source>
        <dbReference type="Proteomes" id="UP001465331"/>
    </source>
</evidence>
<feature type="signal peptide" evidence="1">
    <location>
        <begin position="1"/>
        <end position="22"/>
    </location>
</feature>
<keyword evidence="3" id="KW-1185">Reference proteome</keyword>
<accession>A0ABV2A5K2</accession>
<dbReference type="RefSeq" id="WP_352886407.1">
    <property type="nucleotide sequence ID" value="NZ_JBEPIJ010000001.1"/>
</dbReference>
<feature type="chain" id="PRO_5046277916" evidence="1">
    <location>
        <begin position="23"/>
        <end position="709"/>
    </location>
</feature>
<dbReference type="EMBL" id="JBEPIJ010000001">
    <property type="protein sequence ID" value="MES0872496.1"/>
    <property type="molecule type" value="Genomic_DNA"/>
</dbReference>
<gene>
    <name evidence="2" type="ORF">ABSH63_00490</name>
</gene>
<proteinExistence type="predicted"/>
<comment type="caution">
    <text evidence="2">The sequence shown here is derived from an EMBL/GenBank/DDBJ whole genome shotgun (WGS) entry which is preliminary data.</text>
</comment>
<evidence type="ECO:0000256" key="1">
    <source>
        <dbReference type="SAM" id="SignalP"/>
    </source>
</evidence>
<protein>
    <submittedName>
        <fullName evidence="2">YjbH domain-containing protein</fullName>
    </submittedName>
</protein>
<name>A0ABV2A5K2_9GAMM</name>
<dbReference type="Proteomes" id="UP001465331">
    <property type="component" value="Unassembled WGS sequence"/>
</dbReference>
<dbReference type="Pfam" id="PF06082">
    <property type="entry name" value="YjbH"/>
    <property type="match status" value="1"/>
</dbReference>
<evidence type="ECO:0000313" key="2">
    <source>
        <dbReference type="EMBL" id="MES0872496.1"/>
    </source>
</evidence>
<sequence length="709" mass="77995">MLRHLARVVAAAAAACTLQLGATTPNGDWMSQIGYPGALQTPTAFMAPEGSLGFGLSRTLPYNTLFLSGQPFEWLNFNARYTEITDRPYRSSRTGQTYKDKAFDLALRFYPGGGFMPALSVGIVDLGGTGLFASEYVVASQRFFDVYASLGLGWGRLGSAGDLRNPLRAVSDRFLERPRGFVGGVDRGGTIGYETWFRGEDVALFGSLIWRPSFLPDWTFMAELEGNDYSDEPAIRPVSSPSRVNVGIGYALADYASLGASYLRGDTFSFELALHPRSRVNERPPGKPYLPVLDEAVHPAYQRRLPADDEQRLEQLYDVLRYAGYPVHAMDLAPDGENFTVWVSGWGSDSPVHQLQAVGRHAANYLPQRVRSITIVTMAGGAEASRISAPRWLIEAEGRGQATVEELVVQSAFAPGEARQIDRARYPDLLRYPTYAWGVQPTVRTNIGGPTAFFLGQLLLAPYFTFQATRSLSLTTVLGVSVVNDLDRLNEPIRSGTLPPVRGDLELYQSGSGDVYLAELEANWLFPIASQWYGRVSAGIFEDMYGGVGSEVLYRPYASRWAVSVNANYVRKRGYEQRFDFLDYTVATGHLNLYYRTPLAGIVVHASAGRYLAKDVGATLDLSREFRNGARFGVFATKTNVSSAEFGEGSFDKGFYVFLPLSIASKGQKSPGLAINWRFLTRDGGAKVDDGRPLYSVYGSHHAGAVYER</sequence>
<organism evidence="2 3">
    <name type="scientific">Sinimarinibacterium thermocellulolyticum</name>
    <dbReference type="NCBI Taxonomy" id="3170016"/>
    <lineage>
        <taxon>Bacteria</taxon>
        <taxon>Pseudomonadati</taxon>
        <taxon>Pseudomonadota</taxon>
        <taxon>Gammaproteobacteria</taxon>
        <taxon>Nevskiales</taxon>
        <taxon>Nevskiaceae</taxon>
        <taxon>Sinimarinibacterium</taxon>
    </lineage>
</organism>
<keyword evidence="1" id="KW-0732">Signal</keyword>